<evidence type="ECO:0000259" key="5">
    <source>
        <dbReference type="PROSITE" id="PS51755"/>
    </source>
</evidence>
<dbReference type="InterPro" id="IPR002182">
    <property type="entry name" value="NB-ARC"/>
</dbReference>
<evidence type="ECO:0000313" key="7">
    <source>
        <dbReference type="Proteomes" id="UP000487268"/>
    </source>
</evidence>
<dbReference type="InterPro" id="IPR019734">
    <property type="entry name" value="TPR_rpt"/>
</dbReference>
<dbReference type="SUPFAM" id="SSF48452">
    <property type="entry name" value="TPR-like"/>
    <property type="match status" value="3"/>
</dbReference>
<feature type="DNA-binding region" description="OmpR/PhoB-type" evidence="4">
    <location>
        <begin position="1"/>
        <end position="93"/>
    </location>
</feature>
<dbReference type="InterPro" id="IPR011990">
    <property type="entry name" value="TPR-like_helical_dom_sf"/>
</dbReference>
<dbReference type="PANTHER" id="PTHR47691:SF3">
    <property type="entry name" value="HTH-TYPE TRANSCRIPTIONAL REGULATOR RV0890C-RELATED"/>
    <property type="match status" value="1"/>
</dbReference>
<dbReference type="SMART" id="SM01043">
    <property type="entry name" value="BTAD"/>
    <property type="match status" value="1"/>
</dbReference>
<dbReference type="PROSITE" id="PS50005">
    <property type="entry name" value="TPR"/>
    <property type="match status" value="1"/>
</dbReference>
<evidence type="ECO:0000256" key="2">
    <source>
        <dbReference type="ARBA" id="ARBA00023125"/>
    </source>
</evidence>
<proteinExistence type="inferred from homology"/>
<dbReference type="Pfam" id="PF03704">
    <property type="entry name" value="BTAD"/>
    <property type="match status" value="1"/>
</dbReference>
<dbReference type="Pfam" id="PF00931">
    <property type="entry name" value="NB-ARC"/>
    <property type="match status" value="1"/>
</dbReference>
<dbReference type="RefSeq" id="WP_153535881.1">
    <property type="nucleotide sequence ID" value="NZ_WEGH01000003.1"/>
</dbReference>
<feature type="repeat" description="TPR" evidence="3">
    <location>
        <begin position="919"/>
        <end position="952"/>
    </location>
</feature>
<dbReference type="SMART" id="SM00028">
    <property type="entry name" value="TPR"/>
    <property type="match status" value="8"/>
</dbReference>
<evidence type="ECO:0000256" key="1">
    <source>
        <dbReference type="ARBA" id="ARBA00005820"/>
    </source>
</evidence>
<dbReference type="Proteomes" id="UP000487268">
    <property type="component" value="Unassembled WGS sequence"/>
</dbReference>
<dbReference type="GO" id="GO:0003677">
    <property type="term" value="F:DNA binding"/>
    <property type="evidence" value="ECO:0007669"/>
    <property type="project" value="UniProtKB-UniRule"/>
</dbReference>
<dbReference type="SMART" id="SM00862">
    <property type="entry name" value="Trans_reg_C"/>
    <property type="match status" value="1"/>
</dbReference>
<sequence length="1013" mass="111953">MEFRILGPMELWARGERHTPGWAMERRVLACLLLAPGRPVPAETLIERLWDDEPPSRARSLLHTQITRLRGRLHGLDADVRLRHRPGGYVLETDPEKIDYHRFRTLRAQARAVADSGDPGRALRLLREAATLWRGIPLDGVAGTWADRARRNIEEDLLSGALDRLALELSRHGHGEVVTELNDLAARFPYDEKPVELLMVALYRSGRSAEALQIYERLRRRLDDELGATPGAAVRELHRRVLTADPDLMLPARAAPAARRPSDLPRDVPTFTGRTAELAALTALAERDGEAVAVLAVDGMPGVGKTALAVHLAHRLADRYPDGHVFLQLNAHHFEYAPLDPATALERLLSIFGVPVEDQPESLEARAGQWRGRLAGRRVLLVLDDVVGHDQIRHLLPGTPGSLVIVTGRHRLAGLDAVRPVSLDVLAPDDAVRLLSRVTAGRIAAGDPHARTVAALCGHLPLALQLAGSRLLHRPSWSAADLAARLGEGGDRLTGIRAGDRDLTGVFELSYRDLPERARRAFRLLGLYPGADIAAAEAAVLFGASRAQSEEILEILLDHHLVTEPQHGRHRFHDLLREYARRLAAADPPPDGEAALDRLLDHYLDTAGGAGTPRRWLRAEIGNLLAAAAFAADHGRPAHAARLAALLASYMEAGGLWGKAAGLHERAVRIWRDLGDEAAMMRALADLAEIAWRSGDHERALSAAGEGLEIARARRDRRATAGFLDRFGLVHWHRSEYDVATGYFERALAAYRESGERRGEAEVLDHMGIVLWHQGRYADAIARMEAALALYESEGYLHGQQMTLHNIGRVENSIGRYEEAIGHYERSAAVKEMRPQHRAIWLTNVANIYRDTGRAEHAIEEYRRALLIYREIGDRRGECDSLNQIGVCFAQLGREGEAVIHHQMALSLSQDLSERFEQAHALYGIGEAHLRAGRTGPAREHFEKSLEIARSIADAYQEARALDGIADVLTQTRGHAQAEPYRRRAMRLYEELGVPEADSLRARLRGPNDASGA</sequence>
<dbReference type="CDD" id="cd15831">
    <property type="entry name" value="BTAD"/>
    <property type="match status" value="1"/>
</dbReference>
<dbReference type="PANTHER" id="PTHR47691">
    <property type="entry name" value="REGULATOR-RELATED"/>
    <property type="match status" value="1"/>
</dbReference>
<comment type="similarity">
    <text evidence="1">Belongs to the AfsR/DnrI/RedD regulatory family.</text>
</comment>
<dbReference type="EMBL" id="WEGH01000003">
    <property type="protein sequence ID" value="MQY06556.1"/>
    <property type="molecule type" value="Genomic_DNA"/>
</dbReference>
<dbReference type="PRINTS" id="PR00364">
    <property type="entry name" value="DISEASERSIST"/>
</dbReference>
<dbReference type="SUPFAM" id="SSF52540">
    <property type="entry name" value="P-loop containing nucleoside triphosphate hydrolases"/>
    <property type="match status" value="1"/>
</dbReference>
<comment type="caution">
    <text evidence="6">The sequence shown here is derived from an EMBL/GenBank/DDBJ whole genome shotgun (WGS) entry which is preliminary data.</text>
</comment>
<dbReference type="GO" id="GO:0043531">
    <property type="term" value="F:ADP binding"/>
    <property type="evidence" value="ECO:0007669"/>
    <property type="project" value="InterPro"/>
</dbReference>
<gene>
    <name evidence="6" type="primary">afsR_4</name>
    <name evidence="6" type="ORF">ACRB68_46500</name>
</gene>
<feature type="domain" description="OmpR/PhoB-type" evidence="5">
    <location>
        <begin position="1"/>
        <end position="93"/>
    </location>
</feature>
<dbReference type="GO" id="GO:0000160">
    <property type="term" value="P:phosphorelay signal transduction system"/>
    <property type="evidence" value="ECO:0007669"/>
    <property type="project" value="InterPro"/>
</dbReference>
<dbReference type="SUPFAM" id="SSF46894">
    <property type="entry name" value="C-terminal effector domain of the bipartite response regulators"/>
    <property type="match status" value="1"/>
</dbReference>
<dbReference type="InterPro" id="IPR036388">
    <property type="entry name" value="WH-like_DNA-bd_sf"/>
</dbReference>
<dbReference type="InterPro" id="IPR027417">
    <property type="entry name" value="P-loop_NTPase"/>
</dbReference>
<dbReference type="PROSITE" id="PS51755">
    <property type="entry name" value="OMPR_PHOB"/>
    <property type="match status" value="1"/>
</dbReference>
<organism evidence="6 7">
    <name type="scientific">Actinomadura macrotermitis</name>
    <dbReference type="NCBI Taxonomy" id="2585200"/>
    <lineage>
        <taxon>Bacteria</taxon>
        <taxon>Bacillati</taxon>
        <taxon>Actinomycetota</taxon>
        <taxon>Actinomycetes</taxon>
        <taxon>Streptosporangiales</taxon>
        <taxon>Thermomonosporaceae</taxon>
        <taxon>Actinomadura</taxon>
    </lineage>
</organism>
<dbReference type="Gene3D" id="1.10.10.10">
    <property type="entry name" value="Winged helix-like DNA-binding domain superfamily/Winged helix DNA-binding domain"/>
    <property type="match status" value="2"/>
</dbReference>
<accession>A0A7K0BZR0</accession>
<evidence type="ECO:0000256" key="3">
    <source>
        <dbReference type="PROSITE-ProRule" id="PRU00339"/>
    </source>
</evidence>
<keyword evidence="2 4" id="KW-0238">DNA-binding</keyword>
<dbReference type="GO" id="GO:0006355">
    <property type="term" value="P:regulation of DNA-templated transcription"/>
    <property type="evidence" value="ECO:0007669"/>
    <property type="project" value="InterPro"/>
</dbReference>
<dbReference type="Gene3D" id="1.25.40.10">
    <property type="entry name" value="Tetratricopeptide repeat domain"/>
    <property type="match status" value="3"/>
</dbReference>
<dbReference type="AlphaFoldDB" id="A0A7K0BZR0"/>
<dbReference type="Pfam" id="PF13424">
    <property type="entry name" value="TPR_12"/>
    <property type="match status" value="3"/>
</dbReference>
<dbReference type="Gene3D" id="3.40.50.300">
    <property type="entry name" value="P-loop containing nucleotide triphosphate hydrolases"/>
    <property type="match status" value="1"/>
</dbReference>
<reference evidence="6 7" key="1">
    <citation type="submission" date="2019-10" db="EMBL/GenBank/DDBJ databases">
        <title>Actinomadura rubteroloni sp. nov. and Actinomadura macrotermitis sp. nov., isolated from the gut of fungus growing-termite Macrotermes natalensis.</title>
        <authorList>
            <person name="Benndorf R."/>
            <person name="Martin K."/>
            <person name="Kuefner M."/>
            <person name="De Beer W."/>
            <person name="Kaster A.-K."/>
            <person name="Vollmers J."/>
            <person name="Poulsen M."/>
            <person name="Beemelmanns C."/>
        </authorList>
    </citation>
    <scope>NUCLEOTIDE SEQUENCE [LARGE SCALE GENOMIC DNA]</scope>
    <source>
        <strain evidence="6 7">RB68</strain>
    </source>
</reference>
<evidence type="ECO:0000313" key="6">
    <source>
        <dbReference type="EMBL" id="MQY06556.1"/>
    </source>
</evidence>
<dbReference type="InterPro" id="IPR001867">
    <property type="entry name" value="OmpR/PhoB-type_DNA-bd"/>
</dbReference>
<dbReference type="InterPro" id="IPR005158">
    <property type="entry name" value="BTAD"/>
</dbReference>
<keyword evidence="3" id="KW-0802">TPR repeat</keyword>
<dbReference type="Pfam" id="PF00486">
    <property type="entry name" value="Trans_reg_C"/>
    <property type="match status" value="1"/>
</dbReference>
<protein>
    <submittedName>
        <fullName evidence="6">Regulatory protein AfsR</fullName>
    </submittedName>
</protein>
<name>A0A7K0BZR0_9ACTN</name>
<dbReference type="OrthoDB" id="5521887at2"/>
<keyword evidence="7" id="KW-1185">Reference proteome</keyword>
<dbReference type="InterPro" id="IPR016032">
    <property type="entry name" value="Sig_transdc_resp-reg_C-effctor"/>
</dbReference>
<evidence type="ECO:0000256" key="4">
    <source>
        <dbReference type="PROSITE-ProRule" id="PRU01091"/>
    </source>
</evidence>